<dbReference type="AlphaFoldDB" id="A0AAD7G5V7"/>
<feature type="transmembrane region" description="Helical" evidence="1">
    <location>
        <begin position="94"/>
        <end position="114"/>
    </location>
</feature>
<keyword evidence="4" id="KW-1185">Reference proteome</keyword>
<keyword evidence="1" id="KW-0812">Transmembrane</keyword>
<comment type="caution">
    <text evidence="3">The sequence shown here is derived from an EMBL/GenBank/DDBJ whole genome shotgun (WGS) entry which is preliminary data.</text>
</comment>
<evidence type="ECO:0000256" key="1">
    <source>
        <dbReference type="SAM" id="Phobius"/>
    </source>
</evidence>
<accession>A0AAD7G5V7</accession>
<reference evidence="3" key="1">
    <citation type="submission" date="2023-03" db="EMBL/GenBank/DDBJ databases">
        <title>Massive genome expansion in bonnet fungi (Mycena s.s.) driven by repeated elements and novel gene families across ecological guilds.</title>
        <authorList>
            <consortium name="Lawrence Berkeley National Laboratory"/>
            <person name="Harder C.B."/>
            <person name="Miyauchi S."/>
            <person name="Viragh M."/>
            <person name="Kuo A."/>
            <person name="Thoen E."/>
            <person name="Andreopoulos B."/>
            <person name="Lu D."/>
            <person name="Skrede I."/>
            <person name="Drula E."/>
            <person name="Henrissat B."/>
            <person name="Morin E."/>
            <person name="Kohler A."/>
            <person name="Barry K."/>
            <person name="LaButti K."/>
            <person name="Morin E."/>
            <person name="Salamov A."/>
            <person name="Lipzen A."/>
            <person name="Mereny Z."/>
            <person name="Hegedus B."/>
            <person name="Baldrian P."/>
            <person name="Stursova M."/>
            <person name="Weitz H."/>
            <person name="Taylor A."/>
            <person name="Grigoriev I.V."/>
            <person name="Nagy L.G."/>
            <person name="Martin F."/>
            <person name="Kauserud H."/>
        </authorList>
    </citation>
    <scope>NUCLEOTIDE SEQUENCE</scope>
    <source>
        <strain evidence="3">CBHHK067</strain>
    </source>
</reference>
<keyword evidence="1" id="KW-1133">Transmembrane helix</keyword>
<name>A0AAD7G5V7_MYCRO</name>
<dbReference type="Pfam" id="PF20153">
    <property type="entry name" value="DUF6535"/>
    <property type="match status" value="1"/>
</dbReference>
<dbReference type="EMBL" id="JARKIE010000267">
    <property type="protein sequence ID" value="KAJ7659864.1"/>
    <property type="molecule type" value="Genomic_DNA"/>
</dbReference>
<evidence type="ECO:0000313" key="4">
    <source>
        <dbReference type="Proteomes" id="UP001221757"/>
    </source>
</evidence>
<dbReference type="Proteomes" id="UP001221757">
    <property type="component" value="Unassembled WGS sequence"/>
</dbReference>
<evidence type="ECO:0000259" key="2">
    <source>
        <dbReference type="Pfam" id="PF20153"/>
    </source>
</evidence>
<gene>
    <name evidence="3" type="ORF">B0H17DRAFT_1212826</name>
</gene>
<sequence length="135" mass="14768">MSLADEENGADGPAMAYGPRLLALPSERTLVELENMEGMLIFSYKTHVPDFGDSTAQLLTQISQQLAAAANGRTVTAPARTVFVPPTTSLVCNALWWFVSLGLSLACALAATLLEQWARDFLHRADMRSAQCYRY</sequence>
<evidence type="ECO:0000313" key="3">
    <source>
        <dbReference type="EMBL" id="KAJ7659864.1"/>
    </source>
</evidence>
<feature type="domain" description="DUF6535" evidence="2">
    <location>
        <begin position="39"/>
        <end position="128"/>
    </location>
</feature>
<proteinExistence type="predicted"/>
<keyword evidence="1" id="KW-0472">Membrane</keyword>
<protein>
    <recommendedName>
        <fullName evidence="2">DUF6535 domain-containing protein</fullName>
    </recommendedName>
</protein>
<dbReference type="InterPro" id="IPR045338">
    <property type="entry name" value="DUF6535"/>
</dbReference>
<organism evidence="3 4">
    <name type="scientific">Mycena rosella</name>
    <name type="common">Pink bonnet</name>
    <name type="synonym">Agaricus rosellus</name>
    <dbReference type="NCBI Taxonomy" id="1033263"/>
    <lineage>
        <taxon>Eukaryota</taxon>
        <taxon>Fungi</taxon>
        <taxon>Dikarya</taxon>
        <taxon>Basidiomycota</taxon>
        <taxon>Agaricomycotina</taxon>
        <taxon>Agaricomycetes</taxon>
        <taxon>Agaricomycetidae</taxon>
        <taxon>Agaricales</taxon>
        <taxon>Marasmiineae</taxon>
        <taxon>Mycenaceae</taxon>
        <taxon>Mycena</taxon>
    </lineage>
</organism>